<dbReference type="EMBL" id="DVOS01000013">
    <property type="protein sequence ID" value="HIV22516.1"/>
    <property type="molecule type" value="Genomic_DNA"/>
</dbReference>
<dbReference type="AlphaFoldDB" id="A0A9D1NX43"/>
<evidence type="ECO:0000259" key="1">
    <source>
        <dbReference type="Pfam" id="PF01909"/>
    </source>
</evidence>
<sequence length="112" mass="13170">MSQILTEVLKKYVNDVHEIYGDKLKTIILYGSYARGDFRPDSDIDIMILVDLSDDEIRSRGHMLSDLTFDYNFDNDLKIMPIVKNLDHFNKWLRAYPFYNNVKKEGVELYAA</sequence>
<dbReference type="PANTHER" id="PTHR33933">
    <property type="entry name" value="NUCLEOTIDYLTRANSFERASE"/>
    <property type="match status" value="1"/>
</dbReference>
<dbReference type="Gene3D" id="3.30.460.10">
    <property type="entry name" value="Beta Polymerase, domain 2"/>
    <property type="match status" value="1"/>
</dbReference>
<gene>
    <name evidence="2" type="ORF">IAC80_01120</name>
</gene>
<reference evidence="2" key="2">
    <citation type="journal article" date="2021" name="PeerJ">
        <title>Extensive microbial diversity within the chicken gut microbiome revealed by metagenomics and culture.</title>
        <authorList>
            <person name="Gilroy R."/>
            <person name="Ravi A."/>
            <person name="Getino M."/>
            <person name="Pursley I."/>
            <person name="Horton D.L."/>
            <person name="Alikhan N.F."/>
            <person name="Baker D."/>
            <person name="Gharbi K."/>
            <person name="Hall N."/>
            <person name="Watson M."/>
            <person name="Adriaenssens E.M."/>
            <person name="Foster-Nyarko E."/>
            <person name="Jarju S."/>
            <person name="Secka A."/>
            <person name="Antonio M."/>
            <person name="Oren A."/>
            <person name="Chaudhuri R.R."/>
            <person name="La Ragione R."/>
            <person name="Hildebrand F."/>
            <person name="Pallen M.J."/>
        </authorList>
    </citation>
    <scope>NUCLEOTIDE SEQUENCE</scope>
    <source>
        <strain evidence="2">ChiBcec6-7307</strain>
    </source>
</reference>
<dbReference type="CDD" id="cd05403">
    <property type="entry name" value="NT_KNTase_like"/>
    <property type="match status" value="1"/>
</dbReference>
<dbReference type="InterPro" id="IPR052548">
    <property type="entry name" value="Type_VII_TA_antitoxin"/>
</dbReference>
<evidence type="ECO:0000313" key="2">
    <source>
        <dbReference type="EMBL" id="HIV22516.1"/>
    </source>
</evidence>
<dbReference type="InterPro" id="IPR043519">
    <property type="entry name" value="NT_sf"/>
</dbReference>
<dbReference type="PANTHER" id="PTHR33933:SF3">
    <property type="entry name" value="PROTEIN ADENYLYLTRANSFERASE MJ0604-RELATED"/>
    <property type="match status" value="1"/>
</dbReference>
<dbReference type="Proteomes" id="UP000886889">
    <property type="component" value="Unassembled WGS sequence"/>
</dbReference>
<organism evidence="2 3">
    <name type="scientific">Candidatus Merdiplasma excrementigallinarum</name>
    <dbReference type="NCBI Taxonomy" id="2840864"/>
    <lineage>
        <taxon>Bacteria</taxon>
        <taxon>Bacillati</taxon>
        <taxon>Bacillota</taxon>
        <taxon>Clostridia</taxon>
        <taxon>Lachnospirales</taxon>
        <taxon>Lachnospiraceae</taxon>
        <taxon>Lachnospiraceae incertae sedis</taxon>
        <taxon>Candidatus Merdiplasma</taxon>
    </lineage>
</organism>
<proteinExistence type="predicted"/>
<feature type="domain" description="Polymerase nucleotidyl transferase" evidence="1">
    <location>
        <begin position="9"/>
        <end position="90"/>
    </location>
</feature>
<protein>
    <submittedName>
        <fullName evidence="2">Nucleotidyltransferase domain-containing protein</fullName>
    </submittedName>
</protein>
<accession>A0A9D1NX43</accession>
<name>A0A9D1NX43_9FIRM</name>
<evidence type="ECO:0000313" key="3">
    <source>
        <dbReference type="Proteomes" id="UP000886889"/>
    </source>
</evidence>
<dbReference type="InterPro" id="IPR002934">
    <property type="entry name" value="Polymerase_NTP_transf_dom"/>
</dbReference>
<reference evidence="2" key="1">
    <citation type="submission" date="2020-10" db="EMBL/GenBank/DDBJ databases">
        <authorList>
            <person name="Gilroy R."/>
        </authorList>
    </citation>
    <scope>NUCLEOTIDE SEQUENCE</scope>
    <source>
        <strain evidence="2">ChiBcec6-7307</strain>
    </source>
</reference>
<comment type="caution">
    <text evidence="2">The sequence shown here is derived from an EMBL/GenBank/DDBJ whole genome shotgun (WGS) entry which is preliminary data.</text>
</comment>
<dbReference type="GO" id="GO:0016779">
    <property type="term" value="F:nucleotidyltransferase activity"/>
    <property type="evidence" value="ECO:0007669"/>
    <property type="project" value="InterPro"/>
</dbReference>
<dbReference type="SUPFAM" id="SSF81301">
    <property type="entry name" value="Nucleotidyltransferase"/>
    <property type="match status" value="1"/>
</dbReference>
<dbReference type="Pfam" id="PF01909">
    <property type="entry name" value="NTP_transf_2"/>
    <property type="match status" value="1"/>
</dbReference>